<reference evidence="2" key="1">
    <citation type="submission" date="2021-06" db="EMBL/GenBank/DDBJ databases">
        <authorList>
            <person name="Hodson N. C."/>
            <person name="Mongue J. A."/>
            <person name="Jaron S. K."/>
        </authorList>
    </citation>
    <scope>NUCLEOTIDE SEQUENCE</scope>
</reference>
<dbReference type="Proteomes" id="UP000708208">
    <property type="component" value="Unassembled WGS sequence"/>
</dbReference>
<feature type="compositionally biased region" description="Polar residues" evidence="1">
    <location>
        <begin position="181"/>
        <end position="198"/>
    </location>
</feature>
<dbReference type="AlphaFoldDB" id="A0A8J2JVU3"/>
<evidence type="ECO:0000256" key="1">
    <source>
        <dbReference type="SAM" id="MobiDB-lite"/>
    </source>
</evidence>
<name>A0A8J2JVU3_9HEXA</name>
<evidence type="ECO:0000313" key="3">
    <source>
        <dbReference type="Proteomes" id="UP000708208"/>
    </source>
</evidence>
<accession>A0A8J2JVU3</accession>
<gene>
    <name evidence="2" type="ORF">AFUS01_LOCUS17187</name>
</gene>
<feature type="non-terminal residue" evidence="2">
    <location>
        <position position="1"/>
    </location>
</feature>
<keyword evidence="3" id="KW-1185">Reference proteome</keyword>
<feature type="compositionally biased region" description="Low complexity" evidence="1">
    <location>
        <begin position="200"/>
        <end position="220"/>
    </location>
</feature>
<feature type="compositionally biased region" description="Polar residues" evidence="1">
    <location>
        <begin position="141"/>
        <end position="163"/>
    </location>
</feature>
<organism evidence="2 3">
    <name type="scientific">Allacma fusca</name>
    <dbReference type="NCBI Taxonomy" id="39272"/>
    <lineage>
        <taxon>Eukaryota</taxon>
        <taxon>Metazoa</taxon>
        <taxon>Ecdysozoa</taxon>
        <taxon>Arthropoda</taxon>
        <taxon>Hexapoda</taxon>
        <taxon>Collembola</taxon>
        <taxon>Symphypleona</taxon>
        <taxon>Sminthuridae</taxon>
        <taxon>Allacma</taxon>
    </lineage>
</organism>
<sequence length="220" mass="24045">KPLDTQQNITDFINRRESKLQNRFKKLPGGQFYLKGKDYNTIFMGTDKHSFQGAFGSTSHMQKSGRIDENGKPMVYSHQPLKSINVLNKPNGETTVYKTVPVFGLLGLKNGNGKPTHLGGVYTSRQPGSELRGRGTKLLTFNQKPVNPSSSGSRNNILGTSKKQNIHPPNTVFVPPKKTGTKPQAKTFNKFPATSHQSIGGLKPTPKPSPGSSTKTSPWG</sequence>
<proteinExistence type="predicted"/>
<dbReference type="EMBL" id="CAJVCH010162938">
    <property type="protein sequence ID" value="CAG7728408.1"/>
    <property type="molecule type" value="Genomic_DNA"/>
</dbReference>
<comment type="caution">
    <text evidence="2">The sequence shown here is derived from an EMBL/GenBank/DDBJ whole genome shotgun (WGS) entry which is preliminary data.</text>
</comment>
<evidence type="ECO:0000313" key="2">
    <source>
        <dbReference type="EMBL" id="CAG7728408.1"/>
    </source>
</evidence>
<protein>
    <submittedName>
        <fullName evidence="2">Uncharacterized protein</fullName>
    </submittedName>
</protein>
<feature type="region of interest" description="Disordered" evidence="1">
    <location>
        <begin position="141"/>
        <end position="220"/>
    </location>
</feature>